<dbReference type="EMBL" id="JACHXF010000004">
    <property type="protein sequence ID" value="MBB3094928.1"/>
    <property type="molecule type" value="Genomic_DNA"/>
</dbReference>
<evidence type="ECO:0000313" key="2">
    <source>
        <dbReference type="EMBL" id="MBB3094928.1"/>
    </source>
</evidence>
<dbReference type="AlphaFoldDB" id="A0A7W5FDY1"/>
<evidence type="ECO:0000256" key="1">
    <source>
        <dbReference type="SAM" id="Phobius"/>
    </source>
</evidence>
<keyword evidence="1" id="KW-0812">Transmembrane</keyword>
<name>A0A7W5FDY1_9ACTN</name>
<organism evidence="2 3">
    <name type="scientific">Actinoplanes campanulatus</name>
    <dbReference type="NCBI Taxonomy" id="113559"/>
    <lineage>
        <taxon>Bacteria</taxon>
        <taxon>Bacillati</taxon>
        <taxon>Actinomycetota</taxon>
        <taxon>Actinomycetes</taxon>
        <taxon>Micromonosporales</taxon>
        <taxon>Micromonosporaceae</taxon>
        <taxon>Actinoplanes</taxon>
    </lineage>
</organism>
<gene>
    <name evidence="2" type="ORF">FHR83_002591</name>
</gene>
<reference evidence="2 3" key="1">
    <citation type="submission" date="2020-08" db="EMBL/GenBank/DDBJ databases">
        <title>Genomic Encyclopedia of Type Strains, Phase III (KMG-III): the genomes of soil and plant-associated and newly described type strains.</title>
        <authorList>
            <person name="Whitman W."/>
        </authorList>
    </citation>
    <scope>NUCLEOTIDE SEQUENCE [LARGE SCALE GENOMIC DNA]</scope>
    <source>
        <strain evidence="2 3">CECT 3287</strain>
    </source>
</reference>
<feature type="transmembrane region" description="Helical" evidence="1">
    <location>
        <begin position="6"/>
        <end position="26"/>
    </location>
</feature>
<accession>A0A7W5FDY1</accession>
<sequence>MLMWVWIAVVAVALVVLVVAGTRLLGRLRVLERAARRLRHRQEQALALQAKAEVMQETMLAVQERAERAQGTVEQIKAGLGRR</sequence>
<keyword evidence="3" id="KW-1185">Reference proteome</keyword>
<dbReference type="Proteomes" id="UP000590749">
    <property type="component" value="Unassembled WGS sequence"/>
</dbReference>
<comment type="caution">
    <text evidence="2">The sequence shown here is derived from an EMBL/GenBank/DDBJ whole genome shotgun (WGS) entry which is preliminary data.</text>
</comment>
<keyword evidence="1" id="KW-0472">Membrane</keyword>
<protein>
    <submittedName>
        <fullName evidence="2">Heme exporter protein D</fullName>
    </submittedName>
</protein>
<proteinExistence type="predicted"/>
<evidence type="ECO:0000313" key="3">
    <source>
        <dbReference type="Proteomes" id="UP000590749"/>
    </source>
</evidence>
<keyword evidence="1" id="KW-1133">Transmembrane helix</keyword>